<dbReference type="Pfam" id="PF13559">
    <property type="entry name" value="DUF4129"/>
    <property type="match status" value="1"/>
</dbReference>
<feature type="transmembrane region" description="Helical" evidence="1">
    <location>
        <begin position="557"/>
        <end position="577"/>
    </location>
</feature>
<evidence type="ECO:0000259" key="2">
    <source>
        <dbReference type="SMART" id="SM00460"/>
    </source>
</evidence>
<keyword evidence="3" id="KW-0645">Protease</keyword>
<sequence length="674" mass="77379">MMADRLLLVNVKQKQWLVLVALANILLVLPQIHWSILLLTITIVSYQFYGTLHAFSKQARVNKLFSWLAIILIIATGYQQGILISMVQLLTCAYCLKLGELNKNKDLYQFLLLGFFVLAACFIFYQSLWIFGLTLLLFVLNTTIVTVALYRTESFITVLKKHGRLFAYSLPLAFALFFLFPKLSPFWQVPLAKSAKTGLSDSVKVGDIANLALSNELAFRVEFKTPPASQQPLYWRAMTLDQFDGSSWRKESARRKMQTVRQPSITWSQLPPVEYQVIAQPSFQTWLFSLDYPNIFTQSAQVKVLSDASVRATKPIVQRVSYGVASDIGAKLDVNLSERARAKYLALPQASDINPRLRQLGQELSQRYTQPMAKVEWLQQHFSSNDYFYTLTPQTLANNSLDQFYFETKEGFCEHYASTFTFIMRAAGVPARLVTGYLGAELNEQGQFYRVLQRDAHAWSEIWIEGQGWQRVDPTGFVAPERVLSGFSEQLTSEQNNLNNDFLAQWGVSDALVFLKLKHFFESLDYQWSKWVVSFDNKRQNNLLQGFMNALSSWQTYLYVLVVVLFVILSVFLWRLYDKRTRFVAKSKEDVRFEQLQDLLAKHGDSKETSQTVSAFCAHIAQRYPPLAESVTTFASHYNQLKYRDLSESRQKDVERELEANFNKLKQSIGAVSS</sequence>
<dbReference type="InterPro" id="IPR021878">
    <property type="entry name" value="TgpA_N"/>
</dbReference>
<dbReference type="AlphaFoldDB" id="A0A1I0EXI8"/>
<feature type="transmembrane region" description="Helical" evidence="1">
    <location>
        <begin position="107"/>
        <end position="125"/>
    </location>
</feature>
<proteinExistence type="predicted"/>
<dbReference type="Pfam" id="PF11992">
    <property type="entry name" value="TgpA_N"/>
    <property type="match status" value="1"/>
</dbReference>
<evidence type="ECO:0000313" key="3">
    <source>
        <dbReference type="EMBL" id="SET49645.1"/>
    </source>
</evidence>
<accession>A0A1I0EXI8</accession>
<dbReference type="Pfam" id="PF01841">
    <property type="entry name" value="Transglut_core"/>
    <property type="match status" value="1"/>
</dbReference>
<feature type="transmembrane region" description="Helical" evidence="1">
    <location>
        <begin position="64"/>
        <end position="95"/>
    </location>
</feature>
<reference evidence="3 4" key="1">
    <citation type="submission" date="2016-10" db="EMBL/GenBank/DDBJ databases">
        <authorList>
            <person name="de Groot N.N."/>
        </authorList>
    </citation>
    <scope>NUCLEOTIDE SEQUENCE [LARGE SCALE GENOMIC DNA]</scope>
    <source>
        <strain evidence="3 4">DSM 19706</strain>
    </source>
</reference>
<keyword evidence="1" id="KW-0472">Membrane</keyword>
<dbReference type="RefSeq" id="WP_093329666.1">
    <property type="nucleotide sequence ID" value="NZ_AP027363.1"/>
</dbReference>
<name>A0A1I0EXI8_THASX</name>
<dbReference type="GO" id="GO:0006508">
    <property type="term" value="P:proteolysis"/>
    <property type="evidence" value="ECO:0007669"/>
    <property type="project" value="UniProtKB-KW"/>
</dbReference>
<feature type="transmembrane region" description="Helical" evidence="1">
    <location>
        <begin position="16"/>
        <end position="44"/>
    </location>
</feature>
<dbReference type="InterPro" id="IPR052901">
    <property type="entry name" value="Bact_TGase-like"/>
</dbReference>
<feature type="domain" description="Transglutaminase-like" evidence="2">
    <location>
        <begin position="405"/>
        <end position="476"/>
    </location>
</feature>
<keyword evidence="4" id="KW-1185">Reference proteome</keyword>
<protein>
    <submittedName>
        <fullName evidence="3">Transglutaminase-like enzyme, putative cysteine protease</fullName>
    </submittedName>
</protein>
<feature type="transmembrane region" description="Helical" evidence="1">
    <location>
        <begin position="131"/>
        <end position="150"/>
    </location>
</feature>
<keyword evidence="1" id="KW-0812">Transmembrane</keyword>
<dbReference type="InterPro" id="IPR038765">
    <property type="entry name" value="Papain-like_cys_pep_sf"/>
</dbReference>
<dbReference type="OrthoDB" id="9804872at2"/>
<dbReference type="SUPFAM" id="SSF54001">
    <property type="entry name" value="Cysteine proteinases"/>
    <property type="match status" value="1"/>
</dbReference>
<keyword evidence="3" id="KW-0378">Hydrolase</keyword>
<dbReference type="GO" id="GO:0008233">
    <property type="term" value="F:peptidase activity"/>
    <property type="evidence" value="ECO:0007669"/>
    <property type="project" value="UniProtKB-KW"/>
</dbReference>
<keyword evidence="1" id="KW-1133">Transmembrane helix</keyword>
<dbReference type="STRING" id="349064.SAMN05660429_01962"/>
<dbReference type="InterPro" id="IPR002931">
    <property type="entry name" value="Transglutaminase-like"/>
</dbReference>
<dbReference type="Gene3D" id="3.10.620.30">
    <property type="match status" value="1"/>
</dbReference>
<feature type="transmembrane region" description="Helical" evidence="1">
    <location>
        <begin position="162"/>
        <end position="180"/>
    </location>
</feature>
<dbReference type="InterPro" id="IPR025403">
    <property type="entry name" value="TgpA-like_C"/>
</dbReference>
<organism evidence="3 4">
    <name type="scientific">Thalassotalea agarivorans</name>
    <name type="common">Thalassomonas agarivorans</name>
    <dbReference type="NCBI Taxonomy" id="349064"/>
    <lineage>
        <taxon>Bacteria</taxon>
        <taxon>Pseudomonadati</taxon>
        <taxon>Pseudomonadota</taxon>
        <taxon>Gammaproteobacteria</taxon>
        <taxon>Alteromonadales</taxon>
        <taxon>Colwelliaceae</taxon>
        <taxon>Thalassotalea</taxon>
    </lineage>
</organism>
<dbReference type="PANTHER" id="PTHR42736">
    <property type="entry name" value="PROTEIN-GLUTAMINE GAMMA-GLUTAMYLTRANSFERASE"/>
    <property type="match status" value="1"/>
</dbReference>
<evidence type="ECO:0000256" key="1">
    <source>
        <dbReference type="SAM" id="Phobius"/>
    </source>
</evidence>
<dbReference type="Proteomes" id="UP000199308">
    <property type="component" value="Unassembled WGS sequence"/>
</dbReference>
<dbReference type="SMART" id="SM00460">
    <property type="entry name" value="TGc"/>
    <property type="match status" value="1"/>
</dbReference>
<dbReference type="PANTHER" id="PTHR42736:SF1">
    <property type="entry name" value="PROTEIN-GLUTAMINE GAMMA-GLUTAMYLTRANSFERASE"/>
    <property type="match status" value="1"/>
</dbReference>
<dbReference type="EMBL" id="FOHK01000008">
    <property type="protein sequence ID" value="SET49645.1"/>
    <property type="molecule type" value="Genomic_DNA"/>
</dbReference>
<gene>
    <name evidence="3" type="ORF">SAMN05660429_01962</name>
</gene>
<evidence type="ECO:0000313" key="4">
    <source>
        <dbReference type="Proteomes" id="UP000199308"/>
    </source>
</evidence>